<keyword evidence="4" id="KW-1185">Reference proteome</keyword>
<feature type="compositionally biased region" description="Acidic residues" evidence="1">
    <location>
        <begin position="622"/>
        <end position="632"/>
    </location>
</feature>
<evidence type="ECO:0000256" key="1">
    <source>
        <dbReference type="SAM" id="MobiDB-lite"/>
    </source>
</evidence>
<feature type="region of interest" description="Disordered" evidence="1">
    <location>
        <begin position="881"/>
        <end position="999"/>
    </location>
</feature>
<dbReference type="InterPro" id="IPR036508">
    <property type="entry name" value="Chitin-bd_dom_sf"/>
</dbReference>
<feature type="compositionally biased region" description="Polar residues" evidence="1">
    <location>
        <begin position="653"/>
        <end position="664"/>
    </location>
</feature>
<dbReference type="SMART" id="SM00494">
    <property type="entry name" value="ChtBD2"/>
    <property type="match status" value="1"/>
</dbReference>
<feature type="compositionally biased region" description="Polar residues" evidence="1">
    <location>
        <begin position="920"/>
        <end position="955"/>
    </location>
</feature>
<evidence type="ECO:0000313" key="4">
    <source>
        <dbReference type="Proteomes" id="UP001652620"/>
    </source>
</evidence>
<feature type="compositionally biased region" description="Basic and acidic residues" evidence="1">
    <location>
        <begin position="530"/>
        <end position="539"/>
    </location>
</feature>
<dbReference type="RefSeq" id="XP_049314930.1">
    <property type="nucleotide sequence ID" value="XM_049458973.1"/>
</dbReference>
<feature type="compositionally biased region" description="Low complexity" evidence="1">
    <location>
        <begin position="185"/>
        <end position="198"/>
    </location>
</feature>
<dbReference type="RefSeq" id="XP_049314929.1">
    <property type="nucleotide sequence ID" value="XM_049458972.1"/>
</dbReference>
<name>A0ABM3K0B2_BACDO</name>
<feature type="compositionally biased region" description="Low complexity" evidence="1">
    <location>
        <begin position="38"/>
        <end position="61"/>
    </location>
</feature>
<dbReference type="Pfam" id="PF01607">
    <property type="entry name" value="CBM_14"/>
    <property type="match status" value="1"/>
</dbReference>
<feature type="region of interest" description="Disordered" evidence="1">
    <location>
        <begin position="184"/>
        <end position="214"/>
    </location>
</feature>
<feature type="compositionally biased region" description="Polar residues" evidence="1">
    <location>
        <begin position="62"/>
        <end position="73"/>
    </location>
</feature>
<feature type="domain" description="Chitin-binding type-2" evidence="3">
    <location>
        <begin position="113"/>
        <end position="170"/>
    </location>
</feature>
<feature type="compositionally biased region" description="Basic and acidic residues" evidence="1">
    <location>
        <begin position="326"/>
        <end position="347"/>
    </location>
</feature>
<feature type="compositionally biased region" description="Low complexity" evidence="1">
    <location>
        <begin position="893"/>
        <end position="913"/>
    </location>
</feature>
<sequence length="1040" mass="118446">MKKERRWLLVTASLLMLVTDIAAVAPFKKVSIATTTASTTTKTTTTTASSTNEAPSSEATSDTSASGPTKNSKLTGIPQIDYIWDPNLPRELRGYNLSSYPFFSTVPPEDDIHFKCDGLHDGFYASIEHKCQVYHHCVYGIRHDFLCANFTAFDQRTFICHFVSDVDCEGSKNYWNRNDDLYMATTPKTTTTSSTEAPSPTPRRRLVRPLRPLRRPVNRRPVDDYYYDEEEEPAAVYEDDYYEERLNRRRKPRPRQRKPVTDYEEDYSDDKPRRHNSRDRFRDEEDLEEDYDTDRRKYDRPNTRNKPSDRRKIGGRKSTTVGGRLGGDERRSLSDDRAQSGRKDKSRITPSADPIDAVDPPPRRLNGRRRSNEKRTSVANSDDLDDFEKRPANAPDQEEAAEEEAPPKVKTTPKPLEEFITPKASSSSVYARPRAPPRIARPVPLNEKKKFQYPIQKTGTTPSPEATHASEDDYYEDEVYDDVRPQRVPPRRRVVESKLDEEVEAPSSKRRNHNDTPLIKKPSRTTIRRPTTEKKHVSTADEEYYESAVGASDEPVDSHTTSRKRPYNTRNRSSFGPAVGRGAEDVDFVDDDYEERPLRPAHRLRPKAAARKGTKKPRRPIEEEDVYEDEHEPEPQQRNRVSVNRARVGSNARLRQSTTSTTTAAPIEDAASDGELEEEEEDEPSAPATLSKGSGHSPSGRTATVRVVKRPFLPSRGGSPYLPRGLQPVGVALKPLGSHTTDTSPIDMGSTISGVRLLEHGAPILRDSGSASGSTLSNSHLYDSNGYERERERERERDRELHITQTHRTTLPPRSALPASQARPEPQPKITLDELYETDYDVTLNDALNPTLKPLSPHHSNHPTIHNGAFEHAYASETGVGTFVNNNKSPTLYHNNNNNNQYQQPPQQQQQYQQHKHQQLNGYQTKSQITPSLSQPPQTHFEPQTNSKSLQTQIHHQTEHLHAQQQQQQQQTRQQLPQQQQQQQQHSAYNDYNSDDSYFSSTDIRRRAVIAAPQPYSSSRTDYRGVGMRIAQHFYDDLEY</sequence>
<feature type="compositionally biased region" description="Low complexity" evidence="1">
    <location>
        <begin position="431"/>
        <end position="442"/>
    </location>
</feature>
<feature type="compositionally biased region" description="Low complexity" evidence="1">
    <location>
        <begin position="768"/>
        <end position="779"/>
    </location>
</feature>
<evidence type="ECO:0000259" key="3">
    <source>
        <dbReference type="PROSITE" id="PS50940"/>
    </source>
</evidence>
<feature type="compositionally biased region" description="Acidic residues" evidence="1">
    <location>
        <begin position="670"/>
        <end position="684"/>
    </location>
</feature>
<feature type="region of interest" description="Disordered" evidence="1">
    <location>
        <begin position="766"/>
        <end position="828"/>
    </location>
</feature>
<feature type="compositionally biased region" description="Polar residues" evidence="1">
    <location>
        <begin position="883"/>
        <end position="892"/>
    </location>
</feature>
<dbReference type="PROSITE" id="PS50940">
    <property type="entry name" value="CHIT_BIND_II"/>
    <property type="match status" value="1"/>
</dbReference>
<dbReference type="InterPro" id="IPR002557">
    <property type="entry name" value="Chitin-bd_dom"/>
</dbReference>
<protein>
    <submittedName>
        <fullName evidence="5 6">Uncharacterized protein LOC105225134 isoform X1</fullName>
    </submittedName>
</protein>
<feature type="compositionally biased region" description="Basic and acidic residues" evidence="1">
    <location>
        <begin position="293"/>
        <end position="312"/>
    </location>
</feature>
<proteinExistence type="predicted"/>
<feature type="compositionally biased region" description="Low complexity" evidence="1">
    <location>
        <begin position="964"/>
        <end position="999"/>
    </location>
</feature>
<feature type="compositionally biased region" description="Basic residues" evidence="1">
    <location>
        <begin position="202"/>
        <end position="214"/>
    </location>
</feature>
<dbReference type="GeneID" id="105225134"/>
<feature type="compositionally biased region" description="Polar residues" evidence="1">
    <location>
        <begin position="691"/>
        <end position="702"/>
    </location>
</feature>
<feature type="compositionally biased region" description="Basic residues" evidence="1">
    <location>
        <begin position="599"/>
        <end position="618"/>
    </location>
</feature>
<feature type="signal peptide" evidence="2">
    <location>
        <begin position="1"/>
        <end position="23"/>
    </location>
</feature>
<evidence type="ECO:0000313" key="5">
    <source>
        <dbReference type="RefSeq" id="XP_049314929.1"/>
    </source>
</evidence>
<dbReference type="SUPFAM" id="SSF57625">
    <property type="entry name" value="Invertebrate chitin-binding proteins"/>
    <property type="match status" value="1"/>
</dbReference>
<dbReference type="Gene3D" id="2.170.140.10">
    <property type="entry name" value="Chitin binding domain"/>
    <property type="match status" value="1"/>
</dbReference>
<accession>A0ABM3K0B2</accession>
<feature type="region of interest" description="Disordered" evidence="1">
    <location>
        <begin position="247"/>
        <end position="726"/>
    </location>
</feature>
<evidence type="ECO:0000313" key="6">
    <source>
        <dbReference type="RefSeq" id="XP_049314930.1"/>
    </source>
</evidence>
<dbReference type="PANTHER" id="PTHR22933">
    <property type="entry name" value="FI18007P1-RELATED"/>
    <property type="match status" value="1"/>
</dbReference>
<feature type="chain" id="PRO_5045024824" evidence="2">
    <location>
        <begin position="24"/>
        <end position="1040"/>
    </location>
</feature>
<dbReference type="InterPro" id="IPR052976">
    <property type="entry name" value="Scoloptoxin-like"/>
</dbReference>
<keyword evidence="2" id="KW-0732">Signal</keyword>
<feature type="region of interest" description="Disordered" evidence="1">
    <location>
        <begin position="38"/>
        <end position="73"/>
    </location>
</feature>
<feature type="compositionally biased region" description="Basic residues" evidence="1">
    <location>
        <begin position="247"/>
        <end position="258"/>
    </location>
</feature>
<feature type="compositionally biased region" description="Acidic residues" evidence="1">
    <location>
        <begin position="585"/>
        <end position="594"/>
    </location>
</feature>
<organism evidence="4 5">
    <name type="scientific">Bactrocera dorsalis</name>
    <name type="common">Oriental fruit fly</name>
    <name type="synonym">Dacus dorsalis</name>
    <dbReference type="NCBI Taxonomy" id="27457"/>
    <lineage>
        <taxon>Eukaryota</taxon>
        <taxon>Metazoa</taxon>
        <taxon>Ecdysozoa</taxon>
        <taxon>Arthropoda</taxon>
        <taxon>Hexapoda</taxon>
        <taxon>Insecta</taxon>
        <taxon>Pterygota</taxon>
        <taxon>Neoptera</taxon>
        <taxon>Endopterygota</taxon>
        <taxon>Diptera</taxon>
        <taxon>Brachycera</taxon>
        <taxon>Muscomorpha</taxon>
        <taxon>Tephritoidea</taxon>
        <taxon>Tephritidae</taxon>
        <taxon>Bactrocera</taxon>
        <taxon>Bactrocera</taxon>
    </lineage>
</organism>
<dbReference type="Proteomes" id="UP001652620">
    <property type="component" value="Chromosome 5"/>
</dbReference>
<reference evidence="5 6" key="1">
    <citation type="submission" date="2025-05" db="UniProtKB">
        <authorList>
            <consortium name="RefSeq"/>
        </authorList>
    </citation>
    <scope>IDENTIFICATION</scope>
    <source>
        <tissue evidence="5 6">Adult</tissue>
    </source>
</reference>
<feature type="compositionally biased region" description="Polar residues" evidence="1">
    <location>
        <begin position="455"/>
        <end position="464"/>
    </location>
</feature>
<feature type="compositionally biased region" description="Basic and acidic residues" evidence="1">
    <location>
        <begin position="786"/>
        <end position="802"/>
    </location>
</feature>
<dbReference type="PANTHER" id="PTHR22933:SF40">
    <property type="entry name" value="CUTICULAR PROTEIN ANALOGOUS TO PERITROPHINS 1-H"/>
    <property type="match status" value="1"/>
</dbReference>
<gene>
    <name evidence="5 6" type="primary">LOC105225134</name>
</gene>
<evidence type="ECO:0000256" key="2">
    <source>
        <dbReference type="SAM" id="SignalP"/>
    </source>
</evidence>